<reference evidence="2 3" key="1">
    <citation type="journal article" date="2019" name="Int. J. Syst. Evol. Microbiol.">
        <title>The Global Catalogue of Microorganisms (GCM) 10K type strain sequencing project: providing services to taxonomists for standard genome sequencing and annotation.</title>
        <authorList>
            <consortium name="The Broad Institute Genomics Platform"/>
            <consortium name="The Broad Institute Genome Sequencing Center for Infectious Disease"/>
            <person name="Wu L."/>
            <person name="Ma J."/>
        </authorList>
    </citation>
    <scope>NUCLEOTIDE SEQUENCE [LARGE SCALE GENOMIC DNA]</scope>
    <source>
        <strain evidence="2 3">IBRC-M 10256</strain>
    </source>
</reference>
<organism evidence="2 3">
    <name type="scientific">Halovivax cerinus</name>
    <dbReference type="NCBI Taxonomy" id="1487865"/>
    <lineage>
        <taxon>Archaea</taxon>
        <taxon>Methanobacteriati</taxon>
        <taxon>Methanobacteriota</taxon>
        <taxon>Stenosarchaea group</taxon>
        <taxon>Halobacteria</taxon>
        <taxon>Halobacteriales</taxon>
        <taxon>Natrialbaceae</taxon>
        <taxon>Halovivax</taxon>
    </lineage>
</organism>
<accession>A0ABD5NKD5</accession>
<comment type="caution">
    <text evidence="2">The sequence shown here is derived from an EMBL/GenBank/DDBJ whole genome shotgun (WGS) entry which is preliminary data.</text>
</comment>
<dbReference type="Proteomes" id="UP001595846">
    <property type="component" value="Unassembled WGS sequence"/>
</dbReference>
<dbReference type="AlphaFoldDB" id="A0ABD5NKD5"/>
<dbReference type="SUPFAM" id="SSF51735">
    <property type="entry name" value="NAD(P)-binding Rossmann-fold domains"/>
    <property type="match status" value="1"/>
</dbReference>
<dbReference type="EMBL" id="JBHSAQ010000001">
    <property type="protein sequence ID" value="MFC3957044.1"/>
    <property type="molecule type" value="Genomic_DNA"/>
</dbReference>
<feature type="domain" description="CoA-binding" evidence="1">
    <location>
        <begin position="12"/>
        <end position="105"/>
    </location>
</feature>
<dbReference type="Pfam" id="PF13380">
    <property type="entry name" value="CoA_binding_2"/>
    <property type="match status" value="1"/>
</dbReference>
<dbReference type="SMART" id="SM00881">
    <property type="entry name" value="CoA_binding"/>
    <property type="match status" value="1"/>
</dbReference>
<evidence type="ECO:0000259" key="1">
    <source>
        <dbReference type="SMART" id="SM00881"/>
    </source>
</evidence>
<dbReference type="Gene3D" id="3.40.50.720">
    <property type="entry name" value="NAD(P)-binding Rossmann-like Domain"/>
    <property type="match status" value="1"/>
</dbReference>
<dbReference type="PANTHER" id="PTHR33303">
    <property type="entry name" value="CYTOPLASMIC PROTEIN-RELATED"/>
    <property type="match status" value="1"/>
</dbReference>
<gene>
    <name evidence="2" type="ORF">ACFOUR_01475</name>
</gene>
<name>A0ABD5NKD5_9EURY</name>
<protein>
    <submittedName>
        <fullName evidence="2">CoA-binding protein</fullName>
    </submittedName>
</protein>
<evidence type="ECO:0000313" key="3">
    <source>
        <dbReference type="Proteomes" id="UP001595846"/>
    </source>
</evidence>
<sequence>MPVESDEAIRGALDLRRVGVVGCSTTPGKAAHDVPAYLQTHGYEIVPINPNAAEVLGQPAADSLADVAAEIDVACLFRPSAEVSEIVDEALERDDIRVVWMQLGIRDDDAAARVEAAGLTVVQDRCMKVEHRRHCG</sequence>
<proteinExistence type="predicted"/>
<dbReference type="PANTHER" id="PTHR33303:SF2">
    <property type="entry name" value="COA-BINDING DOMAIN-CONTAINING PROTEIN"/>
    <property type="match status" value="1"/>
</dbReference>
<dbReference type="GeneID" id="73904793"/>
<evidence type="ECO:0000313" key="2">
    <source>
        <dbReference type="EMBL" id="MFC3957044.1"/>
    </source>
</evidence>
<dbReference type="InterPro" id="IPR036291">
    <property type="entry name" value="NAD(P)-bd_dom_sf"/>
</dbReference>
<dbReference type="InterPro" id="IPR003781">
    <property type="entry name" value="CoA-bd"/>
</dbReference>
<dbReference type="RefSeq" id="WP_256532025.1">
    <property type="nucleotide sequence ID" value="NZ_CP101824.1"/>
</dbReference>
<keyword evidence="3" id="KW-1185">Reference proteome</keyword>